<protein>
    <submittedName>
        <fullName evidence="1">Uncharacterized protein</fullName>
    </submittedName>
</protein>
<evidence type="ECO:0000313" key="1">
    <source>
        <dbReference type="EMBL" id="KAK5775800.1"/>
    </source>
</evidence>
<comment type="caution">
    <text evidence="1">The sequence shown here is derived from an EMBL/GenBank/DDBJ whole genome shotgun (WGS) entry which is preliminary data.</text>
</comment>
<organism evidence="1 2">
    <name type="scientific">Gossypium arboreum</name>
    <name type="common">Tree cotton</name>
    <name type="synonym">Gossypium nanking</name>
    <dbReference type="NCBI Taxonomy" id="29729"/>
    <lineage>
        <taxon>Eukaryota</taxon>
        <taxon>Viridiplantae</taxon>
        <taxon>Streptophyta</taxon>
        <taxon>Embryophyta</taxon>
        <taxon>Tracheophyta</taxon>
        <taxon>Spermatophyta</taxon>
        <taxon>Magnoliopsida</taxon>
        <taxon>eudicotyledons</taxon>
        <taxon>Gunneridae</taxon>
        <taxon>Pentapetalae</taxon>
        <taxon>rosids</taxon>
        <taxon>malvids</taxon>
        <taxon>Malvales</taxon>
        <taxon>Malvaceae</taxon>
        <taxon>Malvoideae</taxon>
        <taxon>Gossypium</taxon>
    </lineage>
</organism>
<evidence type="ECO:0000313" key="2">
    <source>
        <dbReference type="Proteomes" id="UP001358586"/>
    </source>
</evidence>
<name>A0ABR0MPP1_GOSAR</name>
<accession>A0ABR0MPP1</accession>
<keyword evidence="2" id="KW-1185">Reference proteome</keyword>
<dbReference type="EMBL" id="JARKNE010000012">
    <property type="protein sequence ID" value="KAK5775800.1"/>
    <property type="molecule type" value="Genomic_DNA"/>
</dbReference>
<gene>
    <name evidence="1" type="ORF">PVK06_043742</name>
</gene>
<proteinExistence type="predicted"/>
<dbReference type="Proteomes" id="UP001358586">
    <property type="component" value="Chromosome 12"/>
</dbReference>
<sequence>MGFVDPDDVQLDLYHTALLEIPSDFDADSAYLVLTNSISQSYNSKTSKSLLVDELDLSWEVDSAVLYSKSRKQIGCTETDYKRKSWWFDASSIAITNLSVGRKNLLSRNKSSLGCTEATAKL</sequence>
<reference evidence="1 2" key="1">
    <citation type="submission" date="2023-03" db="EMBL/GenBank/DDBJ databases">
        <title>WGS of Gossypium arboreum.</title>
        <authorList>
            <person name="Yu D."/>
        </authorList>
    </citation>
    <scope>NUCLEOTIDE SEQUENCE [LARGE SCALE GENOMIC DNA]</scope>
    <source>
        <tissue evidence="1">Leaf</tissue>
    </source>
</reference>